<keyword evidence="1" id="KW-1133">Transmembrane helix</keyword>
<feature type="transmembrane region" description="Helical" evidence="1">
    <location>
        <begin position="30"/>
        <end position="63"/>
    </location>
</feature>
<evidence type="ECO:0008006" key="4">
    <source>
        <dbReference type="Google" id="ProtNLM"/>
    </source>
</evidence>
<reference evidence="2 3" key="1">
    <citation type="submission" date="2020-08" db="EMBL/GenBank/DDBJ databases">
        <title>Genomic Encyclopedia of Type Strains, Phase IV (KMG-IV): sequencing the most valuable type-strain genomes for metagenomic binning, comparative biology and taxonomic classification.</title>
        <authorList>
            <person name="Goeker M."/>
        </authorList>
    </citation>
    <scope>NUCLEOTIDE SEQUENCE [LARGE SCALE GENOMIC DNA]</scope>
    <source>
        <strain evidence="2 3">DSM 102044</strain>
    </source>
</reference>
<proteinExistence type="predicted"/>
<dbReference type="EMBL" id="JACIJO010000004">
    <property type="protein sequence ID" value="MBB6328516.1"/>
    <property type="molecule type" value="Genomic_DNA"/>
</dbReference>
<name>A0A841MWU9_9BACT</name>
<comment type="caution">
    <text evidence="2">The sequence shown here is derived from an EMBL/GenBank/DDBJ whole genome shotgun (WGS) entry which is preliminary data.</text>
</comment>
<protein>
    <recommendedName>
        <fullName evidence="4">FUSC family protein</fullName>
    </recommendedName>
</protein>
<evidence type="ECO:0000256" key="1">
    <source>
        <dbReference type="SAM" id="Phobius"/>
    </source>
</evidence>
<keyword evidence="1" id="KW-0472">Membrane</keyword>
<dbReference type="AlphaFoldDB" id="A0A841MWU9"/>
<accession>A0A841MWU9</accession>
<keyword evidence="1" id="KW-0812">Transmembrane</keyword>
<organism evidence="2 3">
    <name type="scientific">Algoriphagus iocasae</name>
    <dbReference type="NCBI Taxonomy" id="1836499"/>
    <lineage>
        <taxon>Bacteria</taxon>
        <taxon>Pseudomonadati</taxon>
        <taxon>Bacteroidota</taxon>
        <taxon>Cytophagia</taxon>
        <taxon>Cytophagales</taxon>
        <taxon>Cyclobacteriaceae</taxon>
        <taxon>Algoriphagus</taxon>
    </lineage>
</organism>
<sequence length="82" mass="9455">MNQKELSQLTDKELLEAAKNNKPSPLIDAFFIGFLAGIIIFSVFANSWGLVTLIPLFLMYVFLKKPKKYEALKKELEHRNLQ</sequence>
<dbReference type="RefSeq" id="WP_184497680.1">
    <property type="nucleotide sequence ID" value="NZ_JACIJO010000004.1"/>
</dbReference>
<evidence type="ECO:0000313" key="2">
    <source>
        <dbReference type="EMBL" id="MBB6328516.1"/>
    </source>
</evidence>
<dbReference type="Proteomes" id="UP000588604">
    <property type="component" value="Unassembled WGS sequence"/>
</dbReference>
<gene>
    <name evidence="2" type="ORF">FHS59_004172</name>
</gene>
<evidence type="ECO:0000313" key="3">
    <source>
        <dbReference type="Proteomes" id="UP000588604"/>
    </source>
</evidence>
<keyword evidence="3" id="KW-1185">Reference proteome</keyword>